<accession>A0A5N3VUW4</accession>
<dbReference type="PANTHER" id="PTHR28660">
    <property type="entry name" value="COILED-COIL DOMAIN-CONTAINING PROTEIN 73"/>
    <property type="match status" value="1"/>
</dbReference>
<evidence type="ECO:0000313" key="5">
    <source>
        <dbReference type="Proteomes" id="UP000326458"/>
    </source>
</evidence>
<keyword evidence="3" id="KW-0472">Membrane</keyword>
<name>A0A5N3VUW4_MUNMU</name>
<dbReference type="EMBL" id="VCEA01000002">
    <property type="protein sequence ID" value="KAB0352943.1"/>
    <property type="molecule type" value="Genomic_DNA"/>
</dbReference>
<protein>
    <recommendedName>
        <fullName evidence="6">Coiled-coil domain-containing protein 73</fullName>
    </recommendedName>
</protein>
<dbReference type="InterPro" id="IPR031650">
    <property type="entry name" value="CCDC73"/>
</dbReference>
<dbReference type="Proteomes" id="UP000326458">
    <property type="component" value="Unassembled WGS sequence"/>
</dbReference>
<proteinExistence type="predicted"/>
<keyword evidence="3" id="KW-0812">Transmembrane</keyword>
<gene>
    <name evidence="4" type="ORF">FD754_017800</name>
</gene>
<evidence type="ECO:0008006" key="6">
    <source>
        <dbReference type="Google" id="ProtNLM"/>
    </source>
</evidence>
<feature type="transmembrane region" description="Helical" evidence="3">
    <location>
        <begin position="7"/>
        <end position="26"/>
    </location>
</feature>
<feature type="non-terminal residue" evidence="4">
    <location>
        <position position="1"/>
    </location>
</feature>
<feature type="region of interest" description="Disordered" evidence="2">
    <location>
        <begin position="900"/>
        <end position="930"/>
    </location>
</feature>
<comment type="caution">
    <text evidence="4">The sequence shown here is derived from an EMBL/GenBank/DDBJ whole genome shotgun (WGS) entry which is preliminary data.</text>
</comment>
<keyword evidence="5" id="KW-1185">Reference proteome</keyword>
<keyword evidence="3" id="KW-1133">Transmembrane helix</keyword>
<dbReference type="AlphaFoldDB" id="A0A5N3VUW4"/>
<evidence type="ECO:0000256" key="3">
    <source>
        <dbReference type="SAM" id="Phobius"/>
    </source>
</evidence>
<evidence type="ECO:0000256" key="2">
    <source>
        <dbReference type="SAM" id="MobiDB-lite"/>
    </source>
</evidence>
<dbReference type="PANTHER" id="PTHR28660:SF1">
    <property type="entry name" value="COILED-COIL DOMAIN-CONTAINING PROTEIN 73"/>
    <property type="match status" value="1"/>
</dbReference>
<feature type="coiled-coil region" evidence="1">
    <location>
        <begin position="187"/>
        <end position="337"/>
    </location>
</feature>
<reference evidence="4 5" key="1">
    <citation type="submission" date="2019-06" db="EMBL/GenBank/DDBJ databases">
        <title>Discovery of a novel chromosome fission-fusion reversal in muntjac.</title>
        <authorList>
            <person name="Mudd A.B."/>
            <person name="Bredeson J.V."/>
            <person name="Baum R."/>
            <person name="Hockemeyer D."/>
            <person name="Rokhsar D.S."/>
        </authorList>
    </citation>
    <scope>NUCLEOTIDE SEQUENCE [LARGE SCALE GENOMIC DNA]</scope>
    <source>
        <strain evidence="4">UTSW_UCB_Mm</strain>
        <tissue evidence="4">Fibroblast cell line</tissue>
    </source>
</reference>
<keyword evidence="1" id="KW-0175">Coiled coil</keyword>
<sequence>NIFRLKICLEIIFVIIILYTSVHIKYHLSWPLSRLIVFENQKLEFLKLKKMFLDQSLVKLHWVAIHFLKGISEFEKPIEVHEKNLTDLLEMFPVYSLDLEISEQKVQLHLLAKEDHQKQLNEIEKYYAIITGQFGLVKENHEKLEQNVPCFNEISILNSLFDVFYVKELKKVTSDLIKTKVTCQQQKMGAENNLTIKEQKFQELEERLKMELELNKKINEEITCIQEEKQGIIISFQQSQQLLQQQTQANTEMEEKLKTLERDNELQREKVKENEEKFLNLQNEHEKALGTWKKHVEELNGEINEIKNELSSLKETHTKLQEDYDKLCDQKKFEENKKFENLPEVNTEMSVEKSENTIIQKYNSRQEIREENTKNCCLDTEHKEKGETKEGPFLEEIIIGSKDLQLFEKSSKNKIDIVVPQDENQSEISLGKALGIEKELISEGQTSDIADFTKVVTTEIKNKVDLEKDNECTELKSPSIPFVVADSSMETEKIHLERTEGLDLHHADVHLGVENNSTSFNSILNEMACHTNHKKDVSEDEPFKQQLRLFPGTQEKTTETVITTSHKIKTDLDSSVDVKRILVQSQKYSLQDSNNVVLDDKQCKIRQTQLLSKRSECSLLPFKETSDVQQVGDRPSEQTEIAIPCDIAISQPISSAVFSDNLNVLLKNSDKIVNIMPMLVTTNSSPGKRTIWKNLNDMQNSQVENCLGYLENNVTLSHLQINNENIDVSQAKDMKTAIHVKTSTEMQFSNKESQIDENQITEVKNKDLFPNERQHTLLNSTEKTESLNDIVSGKIYSEGQLEESCSFHIKPSGDLVNISGRSAFDLSTSDKKTEKTLVYVNFLGPSSWSKVNQIESQTVSTSTSSIPLLLNERPVGLLENEKIVSMTLCKNVSVDEARKDVGPDTTSINRAADTLNNSSIHPDPRGEPSEERNAIAKTFYDSSFPTEHVKTKPLKSTLLQSHFQAIKIKNTDLDVLSSGEDDWQHLVTNQINEIEKFLSLENDNQPKKRKAEEMAEKTD</sequence>
<dbReference type="Pfam" id="PF15818">
    <property type="entry name" value="CCDC73"/>
    <property type="match status" value="1"/>
</dbReference>
<feature type="compositionally biased region" description="Polar residues" evidence="2">
    <location>
        <begin position="904"/>
        <end position="920"/>
    </location>
</feature>
<evidence type="ECO:0000313" key="4">
    <source>
        <dbReference type="EMBL" id="KAB0352943.1"/>
    </source>
</evidence>
<evidence type="ECO:0000256" key="1">
    <source>
        <dbReference type="SAM" id="Coils"/>
    </source>
</evidence>
<organism evidence="4 5">
    <name type="scientific">Muntiacus muntjak</name>
    <name type="common">Barking deer</name>
    <name type="synonym">Indian muntjac</name>
    <dbReference type="NCBI Taxonomy" id="9888"/>
    <lineage>
        <taxon>Eukaryota</taxon>
        <taxon>Metazoa</taxon>
        <taxon>Chordata</taxon>
        <taxon>Craniata</taxon>
        <taxon>Vertebrata</taxon>
        <taxon>Euteleostomi</taxon>
        <taxon>Mammalia</taxon>
        <taxon>Eutheria</taxon>
        <taxon>Laurasiatheria</taxon>
        <taxon>Artiodactyla</taxon>
        <taxon>Ruminantia</taxon>
        <taxon>Pecora</taxon>
        <taxon>Cervidae</taxon>
        <taxon>Muntiacinae</taxon>
        <taxon>Muntiacus</taxon>
    </lineage>
</organism>